<dbReference type="Pfam" id="PF19037">
    <property type="entry name" value="Fuz_longin_2"/>
    <property type="match status" value="1"/>
</dbReference>
<keyword evidence="6" id="KW-1185">Reference proteome</keyword>
<feature type="domain" description="FUZ/MON1/HPS1 first Longin" evidence="3">
    <location>
        <begin position="62"/>
        <end position="179"/>
    </location>
</feature>
<sequence>MSSGIATLLSIPASTSAPGEASHSDLQALKDQANMSMPQIELPEEEPIEESALDRLSHYPYQVFVLSEYGRPIYVSCGQEDQLCAFFALIGVFVNRVRHNGDMLNSISSKDLHAHFLFRKPLILCIVSKRRDQLRSQLEVLFNQILSTISRKQLETIYEKRGDNYDLRRLLGGTNKYMDGSLSSWHYDLAQISSAIRVLPMEAADRNALSTTLVNSITSANVEGMLFAVVLAHRQIVCLSRLKKHLLDHKDLSLIINLVSNTSTIADAAIWTPICLPFFNDSGFLHAYISSLWENSPAHLVLLSVDRNTLKDLHLIKEDFCAKIQSSPKILNSFEAAVTSPQSFSPSNIGTGSEMLWHFLYRNISSRQICLSASRPPFIGQEERVLLTRSASRVYDILRSVDGIRQIFVRNKKEVLYVKAEDRYELQCVLSPFCSPTMASILGDRLLKALKTYEGRYFITHVPSF</sequence>
<evidence type="ECO:0000259" key="5">
    <source>
        <dbReference type="Pfam" id="PF19038"/>
    </source>
</evidence>
<dbReference type="InterPro" id="IPR043972">
    <property type="entry name" value="FUZ/MON1/HPS1_longin_1"/>
</dbReference>
<dbReference type="GO" id="GO:0032510">
    <property type="term" value="P:endosome to lysosome transport via multivesicular body sorting pathway"/>
    <property type="evidence" value="ECO:0007669"/>
    <property type="project" value="TreeGrafter"/>
</dbReference>
<comment type="function">
    <text evidence="2">Plays an important role in membrane trafficking through the secretory apparatus.</text>
</comment>
<dbReference type="AlphaFoldDB" id="A0AAF3FKG8"/>
<dbReference type="InterPro" id="IPR043971">
    <property type="entry name" value="FUZ/MON1/HPS1_longin_2"/>
</dbReference>
<dbReference type="GO" id="GO:0006623">
    <property type="term" value="P:protein targeting to vacuole"/>
    <property type="evidence" value="ECO:0007669"/>
    <property type="project" value="UniProtKB-UniRule"/>
</dbReference>
<name>A0AAF3FKG8_9BILA</name>
<dbReference type="Pfam" id="PF19036">
    <property type="entry name" value="Fuz_longin_1"/>
    <property type="match status" value="1"/>
</dbReference>
<evidence type="ECO:0000313" key="7">
    <source>
        <dbReference type="WBParaSite" id="MBELARI_LOCUS6566"/>
    </source>
</evidence>
<proteinExistence type="inferred from homology"/>
<protein>
    <recommendedName>
        <fullName evidence="2">Vacuolar fusion protein MON1 homolog</fullName>
    </recommendedName>
</protein>
<evidence type="ECO:0000259" key="4">
    <source>
        <dbReference type="Pfam" id="PF19037"/>
    </source>
</evidence>
<dbReference type="PRINTS" id="PR01546">
    <property type="entry name" value="YEAST73DUF"/>
</dbReference>
<comment type="similarity">
    <text evidence="1 2">Belongs to the MON1/SAND family.</text>
</comment>
<evidence type="ECO:0000256" key="2">
    <source>
        <dbReference type="RuleBase" id="RU367048"/>
    </source>
</evidence>
<evidence type="ECO:0000313" key="6">
    <source>
        <dbReference type="Proteomes" id="UP000887575"/>
    </source>
</evidence>
<reference evidence="7" key="1">
    <citation type="submission" date="2024-02" db="UniProtKB">
        <authorList>
            <consortium name="WormBaseParasite"/>
        </authorList>
    </citation>
    <scope>IDENTIFICATION</scope>
</reference>
<feature type="domain" description="FUZ/MON1/HPS1 second Longin" evidence="4">
    <location>
        <begin position="224"/>
        <end position="320"/>
    </location>
</feature>
<evidence type="ECO:0000256" key="1">
    <source>
        <dbReference type="ARBA" id="ARBA00008968"/>
    </source>
</evidence>
<dbReference type="InterPro" id="IPR004353">
    <property type="entry name" value="Mon1"/>
</dbReference>
<dbReference type="WBParaSite" id="MBELARI_LOCUS6566">
    <property type="protein sequence ID" value="MBELARI_LOCUS6566"/>
    <property type="gene ID" value="MBELARI_LOCUS6566"/>
</dbReference>
<accession>A0AAF3FKG8</accession>
<dbReference type="Proteomes" id="UP000887575">
    <property type="component" value="Unassembled WGS sequence"/>
</dbReference>
<dbReference type="InterPro" id="IPR043970">
    <property type="entry name" value="FUZ/MON1/HPS1_longin_3"/>
</dbReference>
<dbReference type="GO" id="GO:0035658">
    <property type="term" value="C:Mon1-Ccz1 complex"/>
    <property type="evidence" value="ECO:0007669"/>
    <property type="project" value="TreeGrafter"/>
</dbReference>
<dbReference type="Pfam" id="PF19038">
    <property type="entry name" value="Fuz_longin_3"/>
    <property type="match status" value="1"/>
</dbReference>
<evidence type="ECO:0000259" key="3">
    <source>
        <dbReference type="Pfam" id="PF19036"/>
    </source>
</evidence>
<dbReference type="PANTHER" id="PTHR13027">
    <property type="entry name" value="SAND PROTEIN-RELATED"/>
    <property type="match status" value="1"/>
</dbReference>
<dbReference type="PANTHER" id="PTHR13027:SF7">
    <property type="entry name" value="VACUOLAR FUSION PROTEIN MON1 HOMOLOG"/>
    <property type="match status" value="1"/>
</dbReference>
<organism evidence="6 7">
    <name type="scientific">Mesorhabditis belari</name>
    <dbReference type="NCBI Taxonomy" id="2138241"/>
    <lineage>
        <taxon>Eukaryota</taxon>
        <taxon>Metazoa</taxon>
        <taxon>Ecdysozoa</taxon>
        <taxon>Nematoda</taxon>
        <taxon>Chromadorea</taxon>
        <taxon>Rhabditida</taxon>
        <taxon>Rhabditina</taxon>
        <taxon>Rhabditomorpha</taxon>
        <taxon>Rhabditoidea</taxon>
        <taxon>Rhabditidae</taxon>
        <taxon>Mesorhabditinae</taxon>
        <taxon>Mesorhabditis</taxon>
    </lineage>
</organism>
<feature type="domain" description="FUZ/MON1/HPS1 third Longin" evidence="5">
    <location>
        <begin position="355"/>
        <end position="452"/>
    </location>
</feature>